<protein>
    <recommendedName>
        <fullName evidence="2">Cell division protein ZapA</fullName>
    </recommendedName>
    <alternativeName>
        <fullName evidence="9">Z ring-associated protein ZapA</fullName>
    </alternativeName>
</protein>
<accession>A0A6G7WK68</accession>
<dbReference type="GeneID" id="94553877"/>
<proteinExistence type="predicted"/>
<dbReference type="GO" id="GO:0030428">
    <property type="term" value="C:cell septum"/>
    <property type="evidence" value="ECO:0007669"/>
    <property type="project" value="TreeGrafter"/>
</dbReference>
<dbReference type="InterPro" id="IPR007838">
    <property type="entry name" value="Cell_div_ZapA-like"/>
</dbReference>
<dbReference type="GO" id="GO:0000917">
    <property type="term" value="P:division septum assembly"/>
    <property type="evidence" value="ECO:0007669"/>
    <property type="project" value="UniProtKB-KW"/>
</dbReference>
<dbReference type="PANTHER" id="PTHR34981:SF1">
    <property type="entry name" value="CELL DIVISION PROTEIN ZAPA"/>
    <property type="match status" value="1"/>
</dbReference>
<evidence type="ECO:0000313" key="12">
    <source>
        <dbReference type="Proteomes" id="UP000501830"/>
    </source>
</evidence>
<dbReference type="PANTHER" id="PTHR34981">
    <property type="entry name" value="CELL DIVISION PROTEIN ZAPA"/>
    <property type="match status" value="1"/>
</dbReference>
<reference evidence="11 12" key="1">
    <citation type="journal article" date="2017" name="Int. J. Syst. Evol. Microbiol.">
        <title>Jeotgalibaca porci sp. nov. and Jeotgalibaca arthritidis sp. nov., isolated from pigs, and emended description of the genus Jeotgalibaca.</title>
        <authorList>
            <person name="Zamora L."/>
            <person name="Perez-Sancho M."/>
            <person name="Dominguez L."/>
            <person name="Fernandez-Garayzabal J.F."/>
            <person name="Vela A.I."/>
        </authorList>
    </citation>
    <scope>NUCLEOTIDE SEQUENCE [LARGE SCALE GENOMIC DNA]</scope>
    <source>
        <strain evidence="11 12">CCUG 69148</strain>
    </source>
</reference>
<dbReference type="GO" id="GO:0005829">
    <property type="term" value="C:cytosol"/>
    <property type="evidence" value="ECO:0007669"/>
    <property type="project" value="TreeGrafter"/>
</dbReference>
<evidence type="ECO:0000256" key="9">
    <source>
        <dbReference type="ARBA" id="ARBA00033158"/>
    </source>
</evidence>
<keyword evidence="3" id="KW-0963">Cytoplasm</keyword>
<evidence type="ECO:0000256" key="2">
    <source>
        <dbReference type="ARBA" id="ARBA00015195"/>
    </source>
</evidence>
<keyword evidence="4 11" id="KW-0132">Cell division</keyword>
<dbReference type="KEGG" id="jpo:G7058_11310"/>
<dbReference type="Gene3D" id="6.10.250.790">
    <property type="match status" value="1"/>
</dbReference>
<keyword evidence="5" id="KW-0717">Septation</keyword>
<evidence type="ECO:0000256" key="8">
    <source>
        <dbReference type="ARBA" id="ARBA00026068"/>
    </source>
</evidence>
<dbReference type="RefSeq" id="WP_166063622.1">
    <property type="nucleotide sequence ID" value="NZ_CP049889.1"/>
</dbReference>
<comment type="subcellular location">
    <subcellularLocation>
        <location evidence="1">Cytoplasm</location>
    </subcellularLocation>
</comment>
<dbReference type="InterPro" id="IPR036192">
    <property type="entry name" value="Cell_div_ZapA-like_sf"/>
</dbReference>
<evidence type="ECO:0000256" key="5">
    <source>
        <dbReference type="ARBA" id="ARBA00023210"/>
    </source>
</evidence>
<dbReference type="Proteomes" id="UP000501830">
    <property type="component" value="Chromosome"/>
</dbReference>
<dbReference type="AlphaFoldDB" id="A0A6G7WK68"/>
<dbReference type="GO" id="GO:0043093">
    <property type="term" value="P:FtsZ-dependent cytokinesis"/>
    <property type="evidence" value="ECO:0007669"/>
    <property type="project" value="TreeGrafter"/>
</dbReference>
<dbReference type="GO" id="GO:0032153">
    <property type="term" value="C:cell division site"/>
    <property type="evidence" value="ECO:0007669"/>
    <property type="project" value="TreeGrafter"/>
</dbReference>
<feature type="compositionally biased region" description="Polar residues" evidence="10">
    <location>
        <begin position="115"/>
        <end position="131"/>
    </location>
</feature>
<dbReference type="SUPFAM" id="SSF102829">
    <property type="entry name" value="Cell division protein ZapA-like"/>
    <property type="match status" value="1"/>
</dbReference>
<feature type="compositionally biased region" description="Low complexity" evidence="10">
    <location>
        <begin position="90"/>
        <end position="105"/>
    </location>
</feature>
<evidence type="ECO:0000256" key="10">
    <source>
        <dbReference type="SAM" id="MobiDB-lite"/>
    </source>
</evidence>
<feature type="region of interest" description="Disordered" evidence="10">
    <location>
        <begin position="85"/>
        <end position="153"/>
    </location>
</feature>
<comment type="function">
    <text evidence="7">Activator of cell division through the inhibition of FtsZ GTPase activity, therefore promoting FtsZ assembly into bundles of protofilaments necessary for the formation of the division Z ring. It is recruited early at mid-cell but it is not essential for cell division.</text>
</comment>
<dbReference type="InterPro" id="IPR053712">
    <property type="entry name" value="Bac_CellDiv_Activator"/>
</dbReference>
<evidence type="ECO:0000256" key="3">
    <source>
        <dbReference type="ARBA" id="ARBA00022490"/>
    </source>
</evidence>
<evidence type="ECO:0000256" key="1">
    <source>
        <dbReference type="ARBA" id="ARBA00004496"/>
    </source>
</evidence>
<organism evidence="11 12">
    <name type="scientific">Jeotgalibaca porci</name>
    <dbReference type="NCBI Taxonomy" id="1868793"/>
    <lineage>
        <taxon>Bacteria</taxon>
        <taxon>Bacillati</taxon>
        <taxon>Bacillota</taxon>
        <taxon>Bacilli</taxon>
        <taxon>Lactobacillales</taxon>
        <taxon>Carnobacteriaceae</taxon>
        <taxon>Jeotgalibaca</taxon>
    </lineage>
</organism>
<comment type="subunit">
    <text evidence="8">Homodimer. Interacts with FtsZ.</text>
</comment>
<dbReference type="Pfam" id="PF05164">
    <property type="entry name" value="ZapA"/>
    <property type="match status" value="1"/>
</dbReference>
<evidence type="ECO:0000256" key="7">
    <source>
        <dbReference type="ARBA" id="ARBA00024910"/>
    </source>
</evidence>
<keyword evidence="6" id="KW-0131">Cell cycle</keyword>
<sequence>MSEDKRRFKTIIAGRPYTILANKPEEHLKTVSEIANDKITQIKGAMPELDIEQRSVLVAVNAISDAISKQAEINALKERISELEQGKPLASKTVSTKVTTQSAQVLEAHKKPVSPKNTTTAKQRLRSQSKQAPGMPRASKEKLLNRSTEMEKR</sequence>
<dbReference type="GO" id="GO:0000921">
    <property type="term" value="P:septin ring assembly"/>
    <property type="evidence" value="ECO:0007669"/>
    <property type="project" value="TreeGrafter"/>
</dbReference>
<gene>
    <name evidence="11" type="primary">zapA</name>
    <name evidence="11" type="ORF">G7058_11310</name>
</gene>
<keyword evidence="12" id="KW-1185">Reference proteome</keyword>
<evidence type="ECO:0000256" key="6">
    <source>
        <dbReference type="ARBA" id="ARBA00023306"/>
    </source>
</evidence>
<name>A0A6G7WK68_9LACT</name>
<feature type="compositionally biased region" description="Basic and acidic residues" evidence="10">
    <location>
        <begin position="138"/>
        <end position="153"/>
    </location>
</feature>
<evidence type="ECO:0000256" key="4">
    <source>
        <dbReference type="ARBA" id="ARBA00022618"/>
    </source>
</evidence>
<dbReference type="EMBL" id="CP049889">
    <property type="protein sequence ID" value="QIK52588.1"/>
    <property type="molecule type" value="Genomic_DNA"/>
</dbReference>
<evidence type="ECO:0000313" key="11">
    <source>
        <dbReference type="EMBL" id="QIK52588.1"/>
    </source>
</evidence>